<name>A0A2I2KXS0_9ACTN</name>
<accession>A0A2I2KXS0</accession>
<reference evidence="1 2" key="1">
    <citation type="submission" date="2017-06" db="EMBL/GenBank/DDBJ databases">
        <authorList>
            <person name="Kim H.J."/>
            <person name="Triplett B.A."/>
        </authorList>
    </citation>
    <scope>NUCLEOTIDE SEQUENCE [LARGE SCALE GENOMIC DNA]</scope>
    <source>
        <strain evidence="1">FRACA_ARgP5</strain>
    </source>
</reference>
<dbReference type="InterPro" id="IPR027417">
    <property type="entry name" value="P-loop_NTPase"/>
</dbReference>
<proteinExistence type="predicted"/>
<dbReference type="EMBL" id="FZMO01000412">
    <property type="protein sequence ID" value="SNQ50456.1"/>
    <property type="molecule type" value="Genomic_DNA"/>
</dbReference>
<dbReference type="SUPFAM" id="SSF52540">
    <property type="entry name" value="P-loop containing nucleoside triphosphate hydrolases"/>
    <property type="match status" value="1"/>
</dbReference>
<evidence type="ECO:0008006" key="3">
    <source>
        <dbReference type="Google" id="ProtNLM"/>
    </source>
</evidence>
<keyword evidence="2" id="KW-1185">Reference proteome</keyword>
<evidence type="ECO:0000313" key="2">
    <source>
        <dbReference type="Proteomes" id="UP000234331"/>
    </source>
</evidence>
<dbReference type="AlphaFoldDB" id="A0A2I2KXS0"/>
<protein>
    <recommendedName>
        <fullName evidence="3">ABC transporter domain-containing protein</fullName>
    </recommendedName>
</protein>
<dbReference type="Gene3D" id="3.40.50.300">
    <property type="entry name" value="P-loop containing nucleotide triphosphate hydrolases"/>
    <property type="match status" value="1"/>
</dbReference>
<sequence length="76" mass="7602">MTTGLANTELANTELANTELATAELAIEAAGLARSYGSTSVLRGIDLRVPRGGVFALLGPNGAGKPATEVLDSSSA</sequence>
<gene>
    <name evidence="1" type="ORF">FRACA_470004</name>
</gene>
<organism evidence="1 2">
    <name type="scientific">Frankia canadensis</name>
    <dbReference type="NCBI Taxonomy" id="1836972"/>
    <lineage>
        <taxon>Bacteria</taxon>
        <taxon>Bacillati</taxon>
        <taxon>Actinomycetota</taxon>
        <taxon>Actinomycetes</taxon>
        <taxon>Frankiales</taxon>
        <taxon>Frankiaceae</taxon>
        <taxon>Frankia</taxon>
    </lineage>
</organism>
<evidence type="ECO:0000313" key="1">
    <source>
        <dbReference type="EMBL" id="SNQ50456.1"/>
    </source>
</evidence>
<dbReference type="Proteomes" id="UP000234331">
    <property type="component" value="Unassembled WGS sequence"/>
</dbReference>